<dbReference type="Proteomes" id="UP000194236">
    <property type="component" value="Unassembled WGS sequence"/>
</dbReference>
<dbReference type="OrthoDB" id="10006996at2759"/>
<evidence type="ECO:0008006" key="3">
    <source>
        <dbReference type="Google" id="ProtNLM"/>
    </source>
</evidence>
<dbReference type="CDD" id="cd00096">
    <property type="entry name" value="Ig"/>
    <property type="match status" value="1"/>
</dbReference>
<gene>
    <name evidence="1" type="ORF">BLA29_008787</name>
</gene>
<organism evidence="1 2">
    <name type="scientific">Euroglyphus maynei</name>
    <name type="common">Mayne's house dust mite</name>
    <dbReference type="NCBI Taxonomy" id="6958"/>
    <lineage>
        <taxon>Eukaryota</taxon>
        <taxon>Metazoa</taxon>
        <taxon>Ecdysozoa</taxon>
        <taxon>Arthropoda</taxon>
        <taxon>Chelicerata</taxon>
        <taxon>Arachnida</taxon>
        <taxon>Acari</taxon>
        <taxon>Acariformes</taxon>
        <taxon>Sarcoptiformes</taxon>
        <taxon>Astigmata</taxon>
        <taxon>Psoroptidia</taxon>
        <taxon>Analgoidea</taxon>
        <taxon>Pyroglyphidae</taxon>
        <taxon>Pyroglyphinae</taxon>
        <taxon>Euroglyphus</taxon>
    </lineage>
</organism>
<dbReference type="InterPro" id="IPR036179">
    <property type="entry name" value="Ig-like_dom_sf"/>
</dbReference>
<dbReference type="EMBL" id="MUJZ01011711">
    <property type="protein sequence ID" value="OTF81798.1"/>
    <property type="molecule type" value="Genomic_DNA"/>
</dbReference>
<evidence type="ECO:0000313" key="2">
    <source>
        <dbReference type="Proteomes" id="UP000194236"/>
    </source>
</evidence>
<evidence type="ECO:0000313" key="1">
    <source>
        <dbReference type="EMBL" id="OTF81798.1"/>
    </source>
</evidence>
<keyword evidence="2" id="KW-1185">Reference proteome</keyword>
<protein>
    <recommendedName>
        <fullName evidence="3">Immunoglobulin I-set domain-containing protein</fullName>
    </recommendedName>
</protein>
<proteinExistence type="predicted"/>
<reference evidence="1 2" key="1">
    <citation type="submission" date="2017-03" db="EMBL/GenBank/DDBJ databases">
        <title>Genome Survey of Euroglyphus maynei.</title>
        <authorList>
            <person name="Arlian L.G."/>
            <person name="Morgan M.S."/>
            <person name="Rider S.D."/>
        </authorList>
    </citation>
    <scope>NUCLEOTIDE SEQUENCE [LARGE SCALE GENOMIC DNA]</scope>
    <source>
        <strain evidence="1">Arlian Lab</strain>
        <tissue evidence="1">Whole body</tissue>
    </source>
</reference>
<name>A0A1Y3BPC5_EURMA</name>
<dbReference type="InterPro" id="IPR013783">
    <property type="entry name" value="Ig-like_fold"/>
</dbReference>
<dbReference type="SUPFAM" id="SSF48726">
    <property type="entry name" value="Immunoglobulin"/>
    <property type="match status" value="1"/>
</dbReference>
<dbReference type="Gene3D" id="2.60.40.10">
    <property type="entry name" value="Immunoglobulins"/>
    <property type="match status" value="1"/>
</dbReference>
<comment type="caution">
    <text evidence="1">The sequence shown here is derived from an EMBL/GenBank/DDBJ whole genome shotgun (WGS) entry which is preliminary data.</text>
</comment>
<accession>A0A1Y3BPC5</accession>
<dbReference type="AlphaFoldDB" id="A0A1Y3BPC5"/>
<sequence>MPELNGRVHMDFHTDPPVLNVDDVQIDDAGDYRCRVDYRMNRTKHFLIHLNVSEKILQNNKK</sequence>